<dbReference type="GO" id="GO:0061630">
    <property type="term" value="F:ubiquitin protein ligase activity"/>
    <property type="evidence" value="ECO:0007669"/>
    <property type="project" value="TreeGrafter"/>
</dbReference>
<feature type="non-terminal residue" evidence="10">
    <location>
        <position position="261"/>
    </location>
</feature>
<evidence type="ECO:0000256" key="1">
    <source>
        <dbReference type="ARBA" id="ARBA00004123"/>
    </source>
</evidence>
<evidence type="ECO:0000256" key="7">
    <source>
        <dbReference type="ARBA" id="ARBA00023242"/>
    </source>
</evidence>
<keyword evidence="4 8" id="KW-0863">Zinc-finger</keyword>
<dbReference type="PANTHER" id="PTHR25462:SF304">
    <property type="entry name" value="BONUS, ISOFORM C"/>
    <property type="match status" value="1"/>
</dbReference>
<dbReference type="GO" id="GO:0008270">
    <property type="term" value="F:zinc ion binding"/>
    <property type="evidence" value="ECO:0007669"/>
    <property type="project" value="UniProtKB-KW"/>
</dbReference>
<evidence type="ECO:0000256" key="2">
    <source>
        <dbReference type="ARBA" id="ARBA00022723"/>
    </source>
</evidence>
<keyword evidence="2" id="KW-0479">Metal-binding</keyword>
<proteinExistence type="predicted"/>
<dbReference type="EMBL" id="GL768080">
    <property type="protein sequence ID" value="EFZ12382.1"/>
    <property type="molecule type" value="Genomic_DNA"/>
</dbReference>
<evidence type="ECO:0000256" key="3">
    <source>
        <dbReference type="ARBA" id="ARBA00022737"/>
    </source>
</evidence>
<dbReference type="PANTHER" id="PTHR25462">
    <property type="entry name" value="BONUS, ISOFORM C-RELATED"/>
    <property type="match status" value="1"/>
</dbReference>
<dbReference type="Gene3D" id="3.30.160.60">
    <property type="entry name" value="Classic Zinc Finger"/>
    <property type="match status" value="1"/>
</dbReference>
<dbReference type="SUPFAM" id="SSF57845">
    <property type="entry name" value="B-box zinc-binding domain"/>
    <property type="match status" value="1"/>
</dbReference>
<dbReference type="InterPro" id="IPR000315">
    <property type="entry name" value="Znf_B-box"/>
</dbReference>
<name>E9J471_SOLIN</name>
<sequence>MAALTTISVVWAHQRLKITKDHIIKPKDEIANDRDNVKRGNKKIPAYLFCTIHSHEQLSLFCQTCDRLTCRDCQLSEHRDHKYKFIHEIAAETRTAMSILLKEVSYKRVLLKSAMKVIEDRQVLILEKKKSLVQDITQMVVHLITRKVLNENIVKCLQTCFEKLSRSVQEYLIKQWFLFKNFEMVFTRSILTPKHISGSDRPHIKFRMLAVCRRNEIGGSDHDCHEKKNFCVGSEIYYQTHQFSILDILNLSKIPHICFVT</sequence>
<evidence type="ECO:0000256" key="4">
    <source>
        <dbReference type="ARBA" id="ARBA00022771"/>
    </source>
</evidence>
<feature type="domain" description="B box-type" evidence="9">
    <location>
        <begin position="45"/>
        <end position="86"/>
    </location>
</feature>
<dbReference type="CDD" id="cd19775">
    <property type="entry name" value="Bbox2_TIF1_C-VI"/>
    <property type="match status" value="1"/>
</dbReference>
<dbReference type="AlphaFoldDB" id="E9J471"/>
<keyword evidence="6" id="KW-0175">Coiled coil</keyword>
<keyword evidence="3" id="KW-0677">Repeat</keyword>
<organism>
    <name type="scientific">Solenopsis invicta</name>
    <name type="common">Red imported fire ant</name>
    <name type="synonym">Solenopsis wagneri</name>
    <dbReference type="NCBI Taxonomy" id="13686"/>
    <lineage>
        <taxon>Eukaryota</taxon>
        <taxon>Metazoa</taxon>
        <taxon>Ecdysozoa</taxon>
        <taxon>Arthropoda</taxon>
        <taxon>Hexapoda</taxon>
        <taxon>Insecta</taxon>
        <taxon>Pterygota</taxon>
        <taxon>Neoptera</taxon>
        <taxon>Endopterygota</taxon>
        <taxon>Hymenoptera</taxon>
        <taxon>Apocrita</taxon>
        <taxon>Aculeata</taxon>
        <taxon>Formicoidea</taxon>
        <taxon>Formicidae</taxon>
        <taxon>Myrmicinae</taxon>
        <taxon>Solenopsis</taxon>
    </lineage>
</organism>
<evidence type="ECO:0000256" key="5">
    <source>
        <dbReference type="ARBA" id="ARBA00022833"/>
    </source>
</evidence>
<gene>
    <name evidence="10" type="ORF">SINV_10655</name>
</gene>
<dbReference type="Pfam" id="PF00643">
    <property type="entry name" value="zf-B_box"/>
    <property type="match status" value="1"/>
</dbReference>
<protein>
    <recommendedName>
        <fullName evidence="9">B box-type domain-containing protein</fullName>
    </recommendedName>
</protein>
<evidence type="ECO:0000259" key="9">
    <source>
        <dbReference type="PROSITE" id="PS50119"/>
    </source>
</evidence>
<dbReference type="FunFam" id="3.30.160.60:FF:000074">
    <property type="entry name" value="Tripartite motif containing 66"/>
    <property type="match status" value="1"/>
</dbReference>
<dbReference type="SMART" id="SM00336">
    <property type="entry name" value="BBOX"/>
    <property type="match status" value="1"/>
</dbReference>
<dbReference type="PROSITE" id="PS50119">
    <property type="entry name" value="ZF_BBOX"/>
    <property type="match status" value="1"/>
</dbReference>
<dbReference type="GO" id="GO:0005634">
    <property type="term" value="C:nucleus"/>
    <property type="evidence" value="ECO:0007669"/>
    <property type="project" value="UniProtKB-SubCell"/>
</dbReference>
<keyword evidence="7" id="KW-0539">Nucleus</keyword>
<dbReference type="InterPro" id="IPR047153">
    <property type="entry name" value="TRIM45/56/19-like"/>
</dbReference>
<reference evidence="10" key="1">
    <citation type="journal article" date="2011" name="Proc. Natl. Acad. Sci. U.S.A.">
        <title>The genome of the fire ant Solenopsis invicta.</title>
        <authorList>
            <person name="Wurm Y."/>
            <person name="Wang J."/>
            <person name="Riba-Grognuz O."/>
            <person name="Corona M."/>
            <person name="Nygaard S."/>
            <person name="Hunt B.G."/>
            <person name="Ingram K.K."/>
            <person name="Falquet L."/>
            <person name="Nipitwattanaphon M."/>
            <person name="Gotzek D."/>
            <person name="Dijkstra M.B."/>
            <person name="Oettler J."/>
            <person name="Comtesse F."/>
            <person name="Shih C.J."/>
            <person name="Wu W.J."/>
            <person name="Yang C.C."/>
            <person name="Thomas J."/>
            <person name="Beaudoing E."/>
            <person name="Pradervand S."/>
            <person name="Flegel V."/>
            <person name="Cook E.D."/>
            <person name="Fabbretti R."/>
            <person name="Stockinger H."/>
            <person name="Long L."/>
            <person name="Farmerie W.G."/>
            <person name="Oakey J."/>
            <person name="Boomsma J.J."/>
            <person name="Pamilo P."/>
            <person name="Yi S.V."/>
            <person name="Heinze J."/>
            <person name="Goodisman M.A."/>
            <person name="Farinelli L."/>
            <person name="Harshman K."/>
            <person name="Hulo N."/>
            <person name="Cerutti L."/>
            <person name="Xenarios I."/>
            <person name="Shoemaker D."/>
            <person name="Keller L."/>
        </authorList>
    </citation>
    <scope>NUCLEOTIDE SEQUENCE [LARGE SCALE GENOMIC DNA]</scope>
</reference>
<comment type="subcellular location">
    <subcellularLocation>
        <location evidence="1">Nucleus</location>
    </subcellularLocation>
</comment>
<evidence type="ECO:0000256" key="6">
    <source>
        <dbReference type="ARBA" id="ARBA00023054"/>
    </source>
</evidence>
<accession>E9J471</accession>
<evidence type="ECO:0000256" key="8">
    <source>
        <dbReference type="PROSITE-ProRule" id="PRU00024"/>
    </source>
</evidence>
<evidence type="ECO:0000313" key="10">
    <source>
        <dbReference type="EMBL" id="EFZ12382.1"/>
    </source>
</evidence>
<dbReference type="HOGENOM" id="CLU_1066774_0_0_1"/>
<keyword evidence="5" id="KW-0862">Zinc</keyword>